<evidence type="ECO:0000256" key="1">
    <source>
        <dbReference type="SAM" id="MobiDB-lite"/>
    </source>
</evidence>
<dbReference type="Proteomes" id="UP000675881">
    <property type="component" value="Chromosome 8"/>
</dbReference>
<keyword evidence="3" id="KW-1185">Reference proteome</keyword>
<feature type="region of interest" description="Disordered" evidence="1">
    <location>
        <begin position="19"/>
        <end position="94"/>
    </location>
</feature>
<organism evidence="2 3">
    <name type="scientific">Lepeophtheirus salmonis</name>
    <name type="common">Salmon louse</name>
    <name type="synonym">Caligus salmonis</name>
    <dbReference type="NCBI Taxonomy" id="72036"/>
    <lineage>
        <taxon>Eukaryota</taxon>
        <taxon>Metazoa</taxon>
        <taxon>Ecdysozoa</taxon>
        <taxon>Arthropoda</taxon>
        <taxon>Crustacea</taxon>
        <taxon>Multicrustacea</taxon>
        <taxon>Hexanauplia</taxon>
        <taxon>Copepoda</taxon>
        <taxon>Siphonostomatoida</taxon>
        <taxon>Caligidae</taxon>
        <taxon>Lepeophtheirus</taxon>
    </lineage>
</organism>
<feature type="compositionally biased region" description="Basic residues" evidence="1">
    <location>
        <begin position="67"/>
        <end position="86"/>
    </location>
</feature>
<evidence type="ECO:0000313" key="2">
    <source>
        <dbReference type="EMBL" id="CAF3031623.1"/>
    </source>
</evidence>
<dbReference type="EMBL" id="HG994587">
    <property type="protein sequence ID" value="CAF3031623.1"/>
    <property type="molecule type" value="Genomic_DNA"/>
</dbReference>
<sequence length="128" mass="14351">MNNHKEGLLLTQESLHQDSCKDFTHDSEKFPESDQRLLQPETQLPSSGNVMSSLTRSSSVNSLTIVTKKRVKKKSKGTPKNSKPRKKDLTPPIPHETAQWLTDVLVGHCPKELGILIDFLDGLGYMLK</sequence>
<feature type="compositionally biased region" description="Basic and acidic residues" evidence="1">
    <location>
        <begin position="19"/>
        <end position="35"/>
    </location>
</feature>
<proteinExistence type="predicted"/>
<feature type="compositionally biased region" description="Low complexity" evidence="1">
    <location>
        <begin position="49"/>
        <end position="64"/>
    </location>
</feature>
<evidence type="ECO:0000313" key="3">
    <source>
        <dbReference type="Proteomes" id="UP000675881"/>
    </source>
</evidence>
<protein>
    <submittedName>
        <fullName evidence="2">(salmon louse) hypothetical protein</fullName>
    </submittedName>
</protein>
<accession>A0A7R8D554</accession>
<gene>
    <name evidence="2" type="ORF">LSAA_13921</name>
</gene>
<reference evidence="2" key="1">
    <citation type="submission" date="2021-02" db="EMBL/GenBank/DDBJ databases">
        <authorList>
            <person name="Bekaert M."/>
        </authorList>
    </citation>
    <scope>NUCLEOTIDE SEQUENCE</scope>
    <source>
        <strain evidence="2">IoA-00</strain>
    </source>
</reference>
<name>A0A7R8D554_LEPSM</name>
<dbReference type="AlphaFoldDB" id="A0A7R8D554"/>